<dbReference type="PANTHER" id="PTHR30572">
    <property type="entry name" value="MEMBRANE COMPONENT OF TRANSPORTER-RELATED"/>
    <property type="match status" value="1"/>
</dbReference>
<dbReference type="InterPro" id="IPR050250">
    <property type="entry name" value="Macrolide_Exporter_MacB"/>
</dbReference>
<dbReference type="Pfam" id="PF02687">
    <property type="entry name" value="FtsX"/>
    <property type="match status" value="1"/>
</dbReference>
<name>A0AAC9W1U7_EUBLI</name>
<evidence type="ECO:0000259" key="7">
    <source>
        <dbReference type="Pfam" id="PF02687"/>
    </source>
</evidence>
<dbReference type="RefSeq" id="WP_038350964.1">
    <property type="nucleotide sequence ID" value="NZ_CP019962.1"/>
</dbReference>
<feature type="transmembrane region" description="Helical" evidence="6">
    <location>
        <begin position="328"/>
        <end position="351"/>
    </location>
</feature>
<dbReference type="GO" id="GO:0022857">
    <property type="term" value="F:transmembrane transporter activity"/>
    <property type="evidence" value="ECO:0007669"/>
    <property type="project" value="TreeGrafter"/>
</dbReference>
<dbReference type="GO" id="GO:0005886">
    <property type="term" value="C:plasma membrane"/>
    <property type="evidence" value="ECO:0007669"/>
    <property type="project" value="UniProtKB-SubCell"/>
</dbReference>
<evidence type="ECO:0000256" key="3">
    <source>
        <dbReference type="ARBA" id="ARBA00022692"/>
    </source>
</evidence>
<keyword evidence="2" id="KW-1003">Cell membrane</keyword>
<evidence type="ECO:0000313" key="8">
    <source>
        <dbReference type="EMBL" id="ARD64259.1"/>
    </source>
</evidence>
<dbReference type="InterPro" id="IPR003838">
    <property type="entry name" value="ABC3_permease_C"/>
</dbReference>
<sequence length="489" mass="52654">MNLFKRAFLFITRKRSKSILLLLILFIMANFVLAGLAVRNAAIQAETTARERLGGKFSLEADIDKLIAGSPESKSFDSDLVTKEAAEKIAAADGVKDYNLAANRYILPDGFENVKPEKKEESPNAGGMVTNQDGTPIDLNALNETFDNMLNFLGDTSSEKNAAFSSGAMKLTEGRHVTKEDINAVILHQKLAEKNNLKVGDKIRLKSADAVLRKDSSIDPDQVFEAEIVGFYTEAQAPREQALPMAMTMQENTIFGSADLTAGIGLPAGKAPSYTKADFYAKDPKNIENLIEKARADLPNLEADNLKLSADDALYQKMAGSVENISRLVTLVLIIVAIVSLVILSLILTLWTRTRIHESGILLSLGKSKLNIVGQYVVEALSLAVIAFMLATAVGPVLSQATADYLIARESAAETPSGNSSDTSFSSNTASNDLFTPEAAPIDKIDVSLNAPLLLQVYAVGAVIVILSVGFASISILRLKPKEILSKMS</sequence>
<feature type="transmembrane region" description="Helical" evidence="6">
    <location>
        <begin position="372"/>
        <end position="394"/>
    </location>
</feature>
<keyword evidence="3 6" id="KW-0812">Transmembrane</keyword>
<dbReference type="EMBL" id="CP019962">
    <property type="protein sequence ID" value="ARD64259.1"/>
    <property type="molecule type" value="Genomic_DNA"/>
</dbReference>
<dbReference type="PANTHER" id="PTHR30572:SF9">
    <property type="entry name" value="ABC TRANSPORTER PERMEASE PROTEIN"/>
    <property type="match status" value="1"/>
</dbReference>
<accession>A0AAC9W1U7</accession>
<organism evidence="8 9">
    <name type="scientific">Eubacterium limosum</name>
    <dbReference type="NCBI Taxonomy" id="1736"/>
    <lineage>
        <taxon>Bacteria</taxon>
        <taxon>Bacillati</taxon>
        <taxon>Bacillota</taxon>
        <taxon>Clostridia</taxon>
        <taxon>Eubacteriales</taxon>
        <taxon>Eubacteriaceae</taxon>
        <taxon>Eubacterium</taxon>
    </lineage>
</organism>
<feature type="transmembrane region" description="Helical" evidence="6">
    <location>
        <begin position="457"/>
        <end position="479"/>
    </location>
</feature>
<feature type="domain" description="ABC3 transporter permease C-terminal" evidence="7">
    <location>
        <begin position="331"/>
        <end position="479"/>
    </location>
</feature>
<dbReference type="AlphaFoldDB" id="A0AAC9W1U7"/>
<comment type="subcellular location">
    <subcellularLocation>
        <location evidence="1">Cell membrane</location>
        <topology evidence="1">Multi-pass membrane protein</topology>
    </subcellularLocation>
</comment>
<keyword evidence="4 6" id="KW-1133">Transmembrane helix</keyword>
<dbReference type="Proteomes" id="UP000192391">
    <property type="component" value="Chromosome"/>
</dbReference>
<evidence type="ECO:0000256" key="2">
    <source>
        <dbReference type="ARBA" id="ARBA00022475"/>
    </source>
</evidence>
<keyword evidence="5 6" id="KW-0472">Membrane</keyword>
<evidence type="ECO:0000256" key="1">
    <source>
        <dbReference type="ARBA" id="ARBA00004651"/>
    </source>
</evidence>
<reference evidence="9" key="1">
    <citation type="journal article" date="2017" name="Sci. Rep.">
        <title>Determination of the Genome and Primary Transcriptome of Syngas Fermenting Eubacterium limosum ATCC 8486.</title>
        <authorList>
            <person name="Song Y."/>
            <person name="Shin J."/>
            <person name="Jeong Y."/>
            <person name="Jin S."/>
            <person name="Lee J.K."/>
            <person name="Kim D.R."/>
            <person name="Kim S.C."/>
            <person name="Cho S."/>
            <person name="Cho B.K."/>
        </authorList>
    </citation>
    <scope>NUCLEOTIDE SEQUENCE [LARGE SCALE GENOMIC DNA]</scope>
    <source>
        <strain evidence="9">ATCC 8486</strain>
    </source>
</reference>
<dbReference type="KEGG" id="elim:B2M23_01265"/>
<evidence type="ECO:0000256" key="4">
    <source>
        <dbReference type="ARBA" id="ARBA00022989"/>
    </source>
</evidence>
<evidence type="ECO:0000256" key="6">
    <source>
        <dbReference type="SAM" id="Phobius"/>
    </source>
</evidence>
<gene>
    <name evidence="8" type="ORF">B2M23_01265</name>
</gene>
<protein>
    <submittedName>
        <fullName evidence="8">ABC transporter permease</fullName>
    </submittedName>
</protein>
<proteinExistence type="predicted"/>
<evidence type="ECO:0000313" key="9">
    <source>
        <dbReference type="Proteomes" id="UP000192391"/>
    </source>
</evidence>
<evidence type="ECO:0000256" key="5">
    <source>
        <dbReference type="ARBA" id="ARBA00023136"/>
    </source>
</evidence>